<evidence type="ECO:0000313" key="4">
    <source>
        <dbReference type="Proteomes" id="UP001597427"/>
    </source>
</evidence>
<dbReference type="RefSeq" id="WP_251854678.1">
    <property type="nucleotide sequence ID" value="NZ_JBHUMO010000001.1"/>
</dbReference>
<dbReference type="Proteomes" id="UP001597427">
    <property type="component" value="Unassembled WGS sequence"/>
</dbReference>
<dbReference type="SUPFAM" id="SSF55469">
    <property type="entry name" value="FMN-dependent nitroreductase-like"/>
    <property type="match status" value="1"/>
</dbReference>
<evidence type="ECO:0000313" key="3">
    <source>
        <dbReference type="EMBL" id="MFD2727883.1"/>
    </source>
</evidence>
<comment type="caution">
    <text evidence="3">The sequence shown here is derived from an EMBL/GenBank/DDBJ whole genome shotgun (WGS) entry which is preliminary data.</text>
</comment>
<accession>A0ABW5TGX3</accession>
<dbReference type="PANTHER" id="PTHR43821">
    <property type="entry name" value="NAD(P)H NITROREDUCTASE YDJA-RELATED"/>
    <property type="match status" value="1"/>
</dbReference>
<dbReference type="InterPro" id="IPR029479">
    <property type="entry name" value="Nitroreductase"/>
</dbReference>
<protein>
    <submittedName>
        <fullName evidence="3">Nitroreductase family protein</fullName>
    </submittedName>
</protein>
<keyword evidence="4" id="KW-1185">Reference proteome</keyword>
<feature type="region of interest" description="Disordered" evidence="1">
    <location>
        <begin position="173"/>
        <end position="193"/>
    </location>
</feature>
<proteinExistence type="predicted"/>
<dbReference type="EMBL" id="JBHUMO010000001">
    <property type="protein sequence ID" value="MFD2727883.1"/>
    <property type="molecule type" value="Genomic_DNA"/>
</dbReference>
<organism evidence="3 4">
    <name type="scientific">Enterococcus camelliae</name>
    <dbReference type="NCBI Taxonomy" id="453959"/>
    <lineage>
        <taxon>Bacteria</taxon>
        <taxon>Bacillati</taxon>
        <taxon>Bacillota</taxon>
        <taxon>Bacilli</taxon>
        <taxon>Lactobacillales</taxon>
        <taxon>Enterococcaceae</taxon>
        <taxon>Enterococcus</taxon>
    </lineage>
</organism>
<dbReference type="PANTHER" id="PTHR43821:SF1">
    <property type="entry name" value="NAD(P)H NITROREDUCTASE YDJA-RELATED"/>
    <property type="match status" value="1"/>
</dbReference>
<name>A0ABW5TGX3_9ENTE</name>
<dbReference type="InterPro" id="IPR000415">
    <property type="entry name" value="Nitroreductase-like"/>
</dbReference>
<evidence type="ECO:0000256" key="1">
    <source>
        <dbReference type="SAM" id="MobiDB-lite"/>
    </source>
</evidence>
<reference evidence="4" key="1">
    <citation type="journal article" date="2019" name="Int. J. Syst. Evol. Microbiol.">
        <title>The Global Catalogue of Microorganisms (GCM) 10K type strain sequencing project: providing services to taxonomists for standard genome sequencing and annotation.</title>
        <authorList>
            <consortium name="The Broad Institute Genomics Platform"/>
            <consortium name="The Broad Institute Genome Sequencing Center for Infectious Disease"/>
            <person name="Wu L."/>
            <person name="Ma J."/>
        </authorList>
    </citation>
    <scope>NUCLEOTIDE SEQUENCE [LARGE SCALE GENOMIC DNA]</scope>
    <source>
        <strain evidence="4">TISTR 932</strain>
    </source>
</reference>
<sequence>MTSIQKRITTRRTAKKSLDTPVKKDLLIELLGQASNAPYHKKEPWLVKLITTTEEKEFLYQSIIDFYQEIGLINDEKSQEKFTVKMNRLIRQAPATLLFAHEVFPENNRLNSDAALATAALIQNFSLLLAEHDLVGFWASSPFTLEPTFAKKIGFPENYALISNYRVGYRDPEAKVNSGKRRPTSEWVSDLLP</sequence>
<feature type="domain" description="Nitroreductase" evidence="2">
    <location>
        <begin position="8"/>
        <end position="169"/>
    </location>
</feature>
<dbReference type="Gene3D" id="3.40.109.10">
    <property type="entry name" value="NADH Oxidase"/>
    <property type="match status" value="1"/>
</dbReference>
<dbReference type="Pfam" id="PF00881">
    <property type="entry name" value="Nitroreductase"/>
    <property type="match status" value="1"/>
</dbReference>
<dbReference type="GeneID" id="302706036"/>
<gene>
    <name evidence="3" type="ORF">ACFSR0_00300</name>
</gene>
<evidence type="ECO:0000259" key="2">
    <source>
        <dbReference type="Pfam" id="PF00881"/>
    </source>
</evidence>
<dbReference type="InterPro" id="IPR052530">
    <property type="entry name" value="NAD(P)H_nitroreductase"/>
</dbReference>